<dbReference type="PROSITE" id="PS50928">
    <property type="entry name" value="ABC_TM1"/>
    <property type="match status" value="1"/>
</dbReference>
<feature type="transmembrane region" description="Helical" evidence="7">
    <location>
        <begin position="71"/>
        <end position="94"/>
    </location>
</feature>
<evidence type="ECO:0000256" key="5">
    <source>
        <dbReference type="ARBA" id="ARBA00022989"/>
    </source>
</evidence>
<proteinExistence type="inferred from homology"/>
<gene>
    <name evidence="9" type="ORF">HCR76_13525</name>
</gene>
<dbReference type="PANTHER" id="PTHR30193">
    <property type="entry name" value="ABC TRANSPORTER PERMEASE PROTEIN"/>
    <property type="match status" value="1"/>
</dbReference>
<feature type="transmembrane region" description="Helical" evidence="7">
    <location>
        <begin position="9"/>
        <end position="28"/>
    </location>
</feature>
<dbReference type="InterPro" id="IPR051393">
    <property type="entry name" value="ABC_transporter_permease"/>
</dbReference>
<keyword evidence="3" id="KW-1003">Cell membrane</keyword>
<keyword evidence="2 7" id="KW-0813">Transport</keyword>
<comment type="similarity">
    <text evidence="7">Belongs to the binding-protein-dependent transport system permease family.</text>
</comment>
<keyword evidence="10" id="KW-1185">Reference proteome</keyword>
<comment type="subcellular location">
    <subcellularLocation>
        <location evidence="1 7">Cell membrane</location>
        <topology evidence="1 7">Multi-pass membrane protein</topology>
    </subcellularLocation>
</comment>
<keyword evidence="5 7" id="KW-1133">Transmembrane helix</keyword>
<accession>A0ABX6YGA5</accession>
<protein>
    <submittedName>
        <fullName evidence="9">Sugar ABC transporter permease</fullName>
    </submittedName>
</protein>
<reference evidence="9 10" key="1">
    <citation type="submission" date="2020-12" db="EMBL/GenBank/DDBJ databases">
        <title>Microbacterium sp. HY060.</title>
        <authorList>
            <person name="Zhou J."/>
        </authorList>
    </citation>
    <scope>NUCLEOTIDE SEQUENCE [LARGE SCALE GENOMIC DNA]</scope>
    <source>
        <strain evidence="9 10">HY60</strain>
    </source>
</reference>
<evidence type="ECO:0000313" key="10">
    <source>
        <dbReference type="Proteomes" id="UP000662814"/>
    </source>
</evidence>
<evidence type="ECO:0000256" key="3">
    <source>
        <dbReference type="ARBA" id="ARBA00022475"/>
    </source>
</evidence>
<organism evidence="9 10">
    <name type="scientific">Paramicrobacterium chengjingii</name>
    <dbReference type="NCBI Taxonomy" id="2769067"/>
    <lineage>
        <taxon>Bacteria</taxon>
        <taxon>Bacillati</taxon>
        <taxon>Actinomycetota</taxon>
        <taxon>Actinomycetes</taxon>
        <taxon>Micrococcales</taxon>
        <taxon>Microbacteriaceae</taxon>
        <taxon>Paramicrobacterium</taxon>
    </lineage>
</organism>
<dbReference type="InterPro" id="IPR035906">
    <property type="entry name" value="MetI-like_sf"/>
</dbReference>
<sequence>MQRVSKRGLVWIAPAIVGLLLFVYYPLILNFRYSVEESNIFAGTQTFVGLQNYVKMANDRVFWIAFGNNTLYAVISVIVQVFFALALAATIEGLRNERFKSILRSIYFMPSAISLTVTGLLFYFIYHPSGGLLNGMLGAVGLESLQHAWLGNSDTAMVAIIMMSQWQGFGYTTLLFAVAMQRIPREYYEAAALDGIGPARRLFSVTMPLVSEMTGLLMIVTVSQAFQVFNEVMVTTSGGPDNSTQLLGTWLYVSGFIKNDFGYAAAIAVVIFIVTVILAIFQLRYTEKRRVHW</sequence>
<feature type="transmembrane region" description="Helical" evidence="7">
    <location>
        <begin position="261"/>
        <end position="281"/>
    </location>
</feature>
<evidence type="ECO:0000259" key="8">
    <source>
        <dbReference type="PROSITE" id="PS50928"/>
    </source>
</evidence>
<dbReference type="CDD" id="cd06261">
    <property type="entry name" value="TM_PBP2"/>
    <property type="match status" value="1"/>
</dbReference>
<evidence type="ECO:0000313" key="9">
    <source>
        <dbReference type="EMBL" id="QPZ37822.1"/>
    </source>
</evidence>
<feature type="transmembrane region" description="Helical" evidence="7">
    <location>
        <begin position="106"/>
        <end position="126"/>
    </location>
</feature>
<evidence type="ECO:0000256" key="1">
    <source>
        <dbReference type="ARBA" id="ARBA00004651"/>
    </source>
</evidence>
<dbReference type="Gene3D" id="1.10.3720.10">
    <property type="entry name" value="MetI-like"/>
    <property type="match status" value="1"/>
</dbReference>
<evidence type="ECO:0000256" key="6">
    <source>
        <dbReference type="ARBA" id="ARBA00023136"/>
    </source>
</evidence>
<name>A0ABX6YGA5_9MICO</name>
<keyword evidence="6 7" id="KW-0472">Membrane</keyword>
<dbReference type="EMBL" id="CP061169">
    <property type="protein sequence ID" value="QPZ37822.1"/>
    <property type="molecule type" value="Genomic_DNA"/>
</dbReference>
<dbReference type="SUPFAM" id="SSF161098">
    <property type="entry name" value="MetI-like"/>
    <property type="match status" value="1"/>
</dbReference>
<evidence type="ECO:0000256" key="2">
    <source>
        <dbReference type="ARBA" id="ARBA00022448"/>
    </source>
</evidence>
<evidence type="ECO:0000256" key="7">
    <source>
        <dbReference type="RuleBase" id="RU363032"/>
    </source>
</evidence>
<feature type="transmembrane region" description="Helical" evidence="7">
    <location>
        <begin position="209"/>
        <end position="229"/>
    </location>
</feature>
<evidence type="ECO:0000256" key="4">
    <source>
        <dbReference type="ARBA" id="ARBA00022692"/>
    </source>
</evidence>
<dbReference type="Proteomes" id="UP000662814">
    <property type="component" value="Chromosome"/>
</dbReference>
<feature type="domain" description="ABC transmembrane type-1" evidence="8">
    <location>
        <begin position="66"/>
        <end position="282"/>
    </location>
</feature>
<keyword evidence="4 7" id="KW-0812">Transmembrane</keyword>
<dbReference type="Pfam" id="PF00528">
    <property type="entry name" value="BPD_transp_1"/>
    <property type="match status" value="1"/>
</dbReference>
<dbReference type="PANTHER" id="PTHR30193:SF37">
    <property type="entry name" value="INNER MEMBRANE ABC TRANSPORTER PERMEASE PROTEIN YCJO"/>
    <property type="match status" value="1"/>
</dbReference>
<feature type="transmembrane region" description="Helical" evidence="7">
    <location>
        <begin position="156"/>
        <end position="178"/>
    </location>
</feature>
<dbReference type="InterPro" id="IPR000515">
    <property type="entry name" value="MetI-like"/>
</dbReference>